<sequence>MRDRTEELGKAAQSSDDDEEERVLMIKPMTARTSVKEWKMENETFLEKVREILEGMESLKMKVSELENKQKMVLGGSIA</sequence>
<gene>
    <name evidence="2" type="ORF">SKAU_G00118970</name>
</gene>
<name>A0A9Q1J1V0_SYNKA</name>
<feature type="region of interest" description="Disordered" evidence="1">
    <location>
        <begin position="1"/>
        <end position="22"/>
    </location>
</feature>
<dbReference type="OrthoDB" id="10255013at2759"/>
<evidence type="ECO:0000313" key="2">
    <source>
        <dbReference type="EMBL" id="KAJ8363066.1"/>
    </source>
</evidence>
<organism evidence="2 3">
    <name type="scientific">Synaphobranchus kaupii</name>
    <name type="common">Kaup's arrowtooth eel</name>
    <dbReference type="NCBI Taxonomy" id="118154"/>
    <lineage>
        <taxon>Eukaryota</taxon>
        <taxon>Metazoa</taxon>
        <taxon>Chordata</taxon>
        <taxon>Craniata</taxon>
        <taxon>Vertebrata</taxon>
        <taxon>Euteleostomi</taxon>
        <taxon>Actinopterygii</taxon>
        <taxon>Neopterygii</taxon>
        <taxon>Teleostei</taxon>
        <taxon>Anguilliformes</taxon>
        <taxon>Synaphobranchidae</taxon>
        <taxon>Synaphobranchus</taxon>
    </lineage>
</organism>
<proteinExistence type="predicted"/>
<dbReference type="Proteomes" id="UP001152622">
    <property type="component" value="Chromosome 4"/>
</dbReference>
<protein>
    <submittedName>
        <fullName evidence="2">Uncharacterized protein</fullName>
    </submittedName>
</protein>
<reference evidence="2" key="1">
    <citation type="journal article" date="2023" name="Science">
        <title>Genome structures resolve the early diversification of teleost fishes.</title>
        <authorList>
            <person name="Parey E."/>
            <person name="Louis A."/>
            <person name="Montfort J."/>
            <person name="Bouchez O."/>
            <person name="Roques C."/>
            <person name="Iampietro C."/>
            <person name="Lluch J."/>
            <person name="Castinel A."/>
            <person name="Donnadieu C."/>
            <person name="Desvignes T."/>
            <person name="Floi Bucao C."/>
            <person name="Jouanno E."/>
            <person name="Wen M."/>
            <person name="Mejri S."/>
            <person name="Dirks R."/>
            <person name="Jansen H."/>
            <person name="Henkel C."/>
            <person name="Chen W.J."/>
            <person name="Zahm M."/>
            <person name="Cabau C."/>
            <person name="Klopp C."/>
            <person name="Thompson A.W."/>
            <person name="Robinson-Rechavi M."/>
            <person name="Braasch I."/>
            <person name="Lecointre G."/>
            <person name="Bobe J."/>
            <person name="Postlethwait J.H."/>
            <person name="Berthelot C."/>
            <person name="Roest Crollius H."/>
            <person name="Guiguen Y."/>
        </authorList>
    </citation>
    <scope>NUCLEOTIDE SEQUENCE</scope>
    <source>
        <tissue evidence="2">Blood</tissue>
    </source>
</reference>
<evidence type="ECO:0000313" key="3">
    <source>
        <dbReference type="Proteomes" id="UP001152622"/>
    </source>
</evidence>
<keyword evidence="3" id="KW-1185">Reference proteome</keyword>
<accession>A0A9Q1J1V0</accession>
<dbReference type="AlphaFoldDB" id="A0A9Q1J1V0"/>
<evidence type="ECO:0000256" key="1">
    <source>
        <dbReference type="SAM" id="MobiDB-lite"/>
    </source>
</evidence>
<dbReference type="EMBL" id="JAINUF010000004">
    <property type="protein sequence ID" value="KAJ8363066.1"/>
    <property type="molecule type" value="Genomic_DNA"/>
</dbReference>
<comment type="caution">
    <text evidence="2">The sequence shown here is derived from an EMBL/GenBank/DDBJ whole genome shotgun (WGS) entry which is preliminary data.</text>
</comment>